<keyword evidence="6" id="KW-0548">Nucleotidyltransferase</keyword>
<dbReference type="CDD" id="cd07433">
    <property type="entry name" value="PHP_PolIIIA_DnaE1"/>
    <property type="match status" value="1"/>
</dbReference>
<dbReference type="PANTHER" id="PTHR32294">
    <property type="entry name" value="DNA POLYMERASE III SUBUNIT ALPHA"/>
    <property type="match status" value="1"/>
</dbReference>
<dbReference type="InterPro" id="IPR004805">
    <property type="entry name" value="DnaE2/DnaE/PolC"/>
</dbReference>
<dbReference type="SUPFAM" id="SSF89550">
    <property type="entry name" value="PHP domain-like"/>
    <property type="match status" value="1"/>
</dbReference>
<dbReference type="Gene3D" id="1.10.150.870">
    <property type="match status" value="1"/>
</dbReference>
<dbReference type="Gene3D" id="3.20.20.140">
    <property type="entry name" value="Metal-dependent hydrolases"/>
    <property type="match status" value="1"/>
</dbReference>
<dbReference type="GO" id="GO:0003887">
    <property type="term" value="F:DNA-directed DNA polymerase activity"/>
    <property type="evidence" value="ECO:0007669"/>
    <property type="project" value="UniProtKB-KW"/>
</dbReference>
<dbReference type="Proteomes" id="UP000262004">
    <property type="component" value="Chromosome"/>
</dbReference>
<dbReference type="GO" id="GO:0003676">
    <property type="term" value="F:nucleic acid binding"/>
    <property type="evidence" value="ECO:0007669"/>
    <property type="project" value="InterPro"/>
</dbReference>
<dbReference type="InterPro" id="IPR029460">
    <property type="entry name" value="DNAPol_HHH"/>
</dbReference>
<dbReference type="GO" id="GO:0008408">
    <property type="term" value="F:3'-5' exonuclease activity"/>
    <property type="evidence" value="ECO:0007669"/>
    <property type="project" value="InterPro"/>
</dbReference>
<evidence type="ECO:0000256" key="1">
    <source>
        <dbReference type="ARBA" id="ARBA00004496"/>
    </source>
</evidence>
<accession>A0A2Z6DZP2</accession>
<gene>
    <name evidence="11" type="ORF">HPTL_1443</name>
</gene>
<dbReference type="SMART" id="SM00481">
    <property type="entry name" value="POLIIIAc"/>
    <property type="match status" value="1"/>
</dbReference>
<dbReference type="GO" id="GO:0005737">
    <property type="term" value="C:cytoplasm"/>
    <property type="evidence" value="ECO:0007669"/>
    <property type="project" value="UniProtKB-SubCell"/>
</dbReference>
<keyword evidence="5" id="KW-0808">Transferase</keyword>
<dbReference type="EMBL" id="AP018558">
    <property type="protein sequence ID" value="BBD77705.1"/>
    <property type="molecule type" value="Genomic_DNA"/>
</dbReference>
<dbReference type="InterPro" id="IPR041931">
    <property type="entry name" value="DNA_pol3_alpha_thumb_dom"/>
</dbReference>
<dbReference type="Gene3D" id="1.10.10.1600">
    <property type="entry name" value="Bacterial DNA polymerase III alpha subunit, thumb domain"/>
    <property type="match status" value="1"/>
</dbReference>
<evidence type="ECO:0000313" key="11">
    <source>
        <dbReference type="EMBL" id="BBD77705.1"/>
    </source>
</evidence>
<evidence type="ECO:0000256" key="8">
    <source>
        <dbReference type="ARBA" id="ARBA00022932"/>
    </source>
</evidence>
<reference evidence="11 12" key="1">
    <citation type="submission" date="2018-04" db="EMBL/GenBank/DDBJ databases">
        <title>Complete genome sequence of Hydrogenophilus thermoluteolus TH-1.</title>
        <authorList>
            <person name="Arai H."/>
        </authorList>
    </citation>
    <scope>NUCLEOTIDE SEQUENCE [LARGE SCALE GENOMIC DNA]</scope>
    <source>
        <strain evidence="11 12">TH-1</strain>
    </source>
</reference>
<dbReference type="InterPro" id="IPR016195">
    <property type="entry name" value="Pol/histidinol_Pase-like"/>
</dbReference>
<evidence type="ECO:0000259" key="10">
    <source>
        <dbReference type="SMART" id="SM00481"/>
    </source>
</evidence>
<evidence type="ECO:0000256" key="5">
    <source>
        <dbReference type="ARBA" id="ARBA00022679"/>
    </source>
</evidence>
<dbReference type="InterPro" id="IPR040982">
    <property type="entry name" value="DNA_pol3_finger"/>
</dbReference>
<dbReference type="InterPro" id="IPR004365">
    <property type="entry name" value="NA-bd_OB_tRNA"/>
</dbReference>
<dbReference type="Pfam" id="PF14579">
    <property type="entry name" value="HHH_6"/>
    <property type="match status" value="1"/>
</dbReference>
<dbReference type="PANTHER" id="PTHR32294:SF0">
    <property type="entry name" value="DNA POLYMERASE III SUBUNIT ALPHA"/>
    <property type="match status" value="1"/>
</dbReference>
<evidence type="ECO:0000256" key="7">
    <source>
        <dbReference type="ARBA" id="ARBA00022705"/>
    </source>
</evidence>
<evidence type="ECO:0000256" key="4">
    <source>
        <dbReference type="ARBA" id="ARBA00022490"/>
    </source>
</evidence>
<keyword evidence="8" id="KW-0239">DNA-directed DNA polymerase</keyword>
<dbReference type="RefSeq" id="WP_119335419.1">
    <property type="nucleotide sequence ID" value="NZ_AP018558.1"/>
</dbReference>
<dbReference type="Pfam" id="PF02811">
    <property type="entry name" value="PHP"/>
    <property type="match status" value="1"/>
</dbReference>
<proteinExistence type="predicted"/>
<dbReference type="Pfam" id="PF17657">
    <property type="entry name" value="DNA_pol3_finger"/>
    <property type="match status" value="1"/>
</dbReference>
<dbReference type="GO" id="GO:0006260">
    <property type="term" value="P:DNA replication"/>
    <property type="evidence" value="ECO:0007669"/>
    <property type="project" value="UniProtKB-KW"/>
</dbReference>
<dbReference type="Pfam" id="PF07733">
    <property type="entry name" value="DNA_pol3_alpha"/>
    <property type="match status" value="1"/>
</dbReference>
<evidence type="ECO:0000256" key="6">
    <source>
        <dbReference type="ARBA" id="ARBA00022695"/>
    </source>
</evidence>
<dbReference type="OrthoDB" id="5287029at2"/>
<dbReference type="EC" id="2.7.7.7" evidence="2"/>
<organism evidence="11 12">
    <name type="scientific">Hydrogenophilus thermoluteolus</name>
    <name type="common">Pseudomonas hydrogenothermophila</name>
    <dbReference type="NCBI Taxonomy" id="297"/>
    <lineage>
        <taxon>Bacteria</taxon>
        <taxon>Pseudomonadati</taxon>
        <taxon>Pseudomonadota</taxon>
        <taxon>Hydrogenophilia</taxon>
        <taxon>Hydrogenophilales</taxon>
        <taxon>Hydrogenophilaceae</taxon>
        <taxon>Hydrogenophilus</taxon>
    </lineage>
</organism>
<dbReference type="InterPro" id="IPR003141">
    <property type="entry name" value="Pol/His_phosphatase_N"/>
</dbReference>
<evidence type="ECO:0000256" key="2">
    <source>
        <dbReference type="ARBA" id="ARBA00012417"/>
    </source>
</evidence>
<evidence type="ECO:0000256" key="9">
    <source>
        <dbReference type="ARBA" id="ARBA00049244"/>
    </source>
</evidence>
<keyword evidence="12" id="KW-1185">Reference proteome</keyword>
<dbReference type="InterPro" id="IPR049821">
    <property type="entry name" value="PolIIIA_DnaE1_PHP"/>
</dbReference>
<dbReference type="AlphaFoldDB" id="A0A2Z6DZP2"/>
<protein>
    <recommendedName>
        <fullName evidence="3">DNA polymerase III subunit alpha</fullName>
        <ecNumber evidence="2">2.7.7.7</ecNumber>
    </recommendedName>
</protein>
<sequence length="1176" mass="130357">MSTQAHPFVHLRLHTEFSIREGIVKIPDAVKRAAAEGMPALAITDVMNVFGLVKFYKACRSAGVKPIIGVDARVAHPDAPNDPERALELLLIVRNRDGYRQLCELVSRAWLENQHRGQALLRPEWLTRETCAGLMALSGGARGVLAPALLAGETRGAKAALAHWAGCFPDGAFFVEVQRAGLPNEAEYLAAAVPFAAELGVPVVATHPIQFLRPEDFTAHEVRFCIAEGYVLNDPNRPRPFTEAQYFLSAEEMADRFADLPEALENTLLIAQKANLTITLGKSFLPAFPTPEGMSLDEFFISEAKRGLAARLEERFPDPEERERERPRYEQRLAFECDTIIQMGFPGYFLIVADFINWAKQNDVPVGPGRGSGAGSLVAYALRITDLDPLSYALLFERFLNPERVSMPDFDVDFCQEKRYRVIDYVRRRYGAQAVSQIATFGSMASKAVVRDVGRVLGLPYGLCDRISKLIPTEGVKPVSLAKALELEPQLQELMEDPQDGEAIRQLFELAQPLEGLTRNVGMHAGGVLIAPGKITDFCPLFVQEGDDPSPVSQFDKDDVEAVGLVKFDFLGLRNLTIIREALDQIERLTGARPDLARMGFDDPQTYQLLRDANTTAVFQLESEGMKKLLKKLQPDRFEDIIAVLALYRPGPLGSGMVDDFILRKQGKQAIDYFHPDLKACLEPTYGVIVYQEQVMQIAQIIGGYTLGAADLLRRAMGKKKPEEMAKHREIFRQGAIERGYDEALAMRLFDLMEKFAEYGFNKSHTAAYAVVTYQTAWLKRHHPAPFFAATLSSDMDDTDAVKTFFDDACANGLTVLPPDVNVSEYRFQAIDAATIRYGLGAIKGVGEPAANAIVTERQQHGPFHDLFDLVSRVDRRVVNRRVLEQLVRAGALDTLPGHTHLRAPDGLCDRARLFASVGLALEVAEQRAASAQQCGLFDDEPEANGSYTPEFPAVRPWTERERLKEEKLAIGFFLSGHPFTAFAAELRQTVPTKLADLAPSRDAVWVCGVVVELRTKMGARGRMAFVTLDDGSEPCEVLFYREVYDAVRQIVVVDEPLVVRVKVAPDDYSGGVRVVAEEALSLPQWRARQLKAIEITIPESVVDSPVSAQRLSETIEAFRVPSASPEGAKIEMRVTFSEGAVVALRAARDAIRVKPEDALLTELRGFPEVNVALRY</sequence>
<evidence type="ECO:0000256" key="3">
    <source>
        <dbReference type="ARBA" id="ARBA00019114"/>
    </source>
</evidence>
<evidence type="ECO:0000313" key="12">
    <source>
        <dbReference type="Proteomes" id="UP000262004"/>
    </source>
</evidence>
<feature type="domain" description="Polymerase/histidinol phosphatase N-terminal" evidence="10">
    <location>
        <begin position="9"/>
        <end position="76"/>
    </location>
</feature>
<dbReference type="InterPro" id="IPR011708">
    <property type="entry name" value="DNA_pol3_alpha_NTPase_dom"/>
</dbReference>
<comment type="catalytic activity">
    <reaction evidence="9">
        <text>DNA(n) + a 2'-deoxyribonucleoside 5'-triphosphate = DNA(n+1) + diphosphate</text>
        <dbReference type="Rhea" id="RHEA:22508"/>
        <dbReference type="Rhea" id="RHEA-COMP:17339"/>
        <dbReference type="Rhea" id="RHEA-COMP:17340"/>
        <dbReference type="ChEBI" id="CHEBI:33019"/>
        <dbReference type="ChEBI" id="CHEBI:61560"/>
        <dbReference type="ChEBI" id="CHEBI:173112"/>
        <dbReference type="EC" id="2.7.7.7"/>
    </reaction>
</comment>
<dbReference type="Pfam" id="PF01336">
    <property type="entry name" value="tRNA_anti-codon"/>
    <property type="match status" value="1"/>
</dbReference>
<keyword evidence="7" id="KW-0235">DNA replication</keyword>
<dbReference type="NCBIfam" id="TIGR00594">
    <property type="entry name" value="polc"/>
    <property type="match status" value="1"/>
</dbReference>
<dbReference type="KEGG" id="htl:HPTL_1443"/>
<keyword evidence="4" id="KW-0963">Cytoplasm</keyword>
<dbReference type="CDD" id="cd04485">
    <property type="entry name" value="DnaE_OBF"/>
    <property type="match status" value="1"/>
</dbReference>
<dbReference type="NCBIfam" id="NF004226">
    <property type="entry name" value="PRK05673.1"/>
    <property type="match status" value="1"/>
</dbReference>
<comment type="subcellular location">
    <subcellularLocation>
        <location evidence="1">Cytoplasm</location>
    </subcellularLocation>
</comment>
<dbReference type="InterPro" id="IPR004013">
    <property type="entry name" value="PHP_dom"/>
</dbReference>
<name>A0A2Z6DZP2_HYDTE</name>